<evidence type="ECO:0000313" key="4">
    <source>
        <dbReference type="Proteomes" id="UP000076078"/>
    </source>
</evidence>
<dbReference type="CDD" id="cd06558">
    <property type="entry name" value="crotonase-like"/>
    <property type="match status" value="1"/>
</dbReference>
<dbReference type="FunCoup" id="A0A152A0J7">
    <property type="interactions" value="136"/>
</dbReference>
<dbReference type="PANTHER" id="PTHR43176">
    <property type="entry name" value="3-HYDROXYISOBUTYRYL-COA HYDROLASE-RELATED"/>
    <property type="match status" value="1"/>
</dbReference>
<dbReference type="AlphaFoldDB" id="A0A152A0J7"/>
<keyword evidence="4" id="KW-1185">Reference proteome</keyword>
<dbReference type="PANTHER" id="PTHR43176:SF1">
    <property type="entry name" value="ENOYL-COA HYDRATASE_ISOMERASE DOMAIN-CONTAINING PROTEIN"/>
    <property type="match status" value="1"/>
</dbReference>
<evidence type="ECO:0000259" key="2">
    <source>
        <dbReference type="Pfam" id="PF16113"/>
    </source>
</evidence>
<accession>A0A152A0J7</accession>
<proteinExistence type="predicted"/>
<keyword evidence="1" id="KW-0378">Hydrolase</keyword>
<dbReference type="Pfam" id="PF16113">
    <property type="entry name" value="ECH_2"/>
    <property type="match status" value="1"/>
</dbReference>
<dbReference type="STRING" id="361077.A0A152A0J7"/>
<dbReference type="GO" id="GO:0006574">
    <property type="term" value="P:L-valine catabolic process"/>
    <property type="evidence" value="ECO:0007669"/>
    <property type="project" value="TreeGrafter"/>
</dbReference>
<gene>
    <name evidence="3" type="ORF">DLAC_03727</name>
</gene>
<sequence length="610" mass="69119">MLRLHKLANVTANNIKIGSSFGLNFYTSATSKKKAGSKKKSNINDKLKNFPKVEPIQPQTFKPVEDLSVDEKIDNISSYNEYKTLLNKQDFYYSPTFAKLGTLTNLNDLPEEWGDFTNTQAKKQNKRGEIPSHEFDIPTLSAIEMTKNASGLSTPFPRISGNSPSFVAVPSIFGGAHLRGMLNNKKNLNVLDISALHLIEKFIKVQIANDCMKSMSIHTTTPGVIHCTGMDFKSLYELKLKGDQESLEDYIRRLTKLFYLISCVPKPLLSIQDGLSVGVGTAFTANSGFRIATENSIFSVPDCAMGFFPNAGTLRFLARLQDGVGLYLALTGRRLRGPELMQTGISNFYVLTDKVKLLDEALSIPFNHIDKLLVNLITYTDKWDIDLDNPTHIEKYNDAIKRCFSGKQTIEEVLQALEKEKLEHAENSQWAQRCITNIERSSPLSIKLTMKLYHQAQTKTLSTRSYFEQDYRITMALINDNTSDLWEGIKSSIIVPAKPKWKHASLAEVTEEEIQNIIQYQPPKELNLRKLKSSNIYFEDLVDQYNAEQGFTLKDTDIRHLTTFSGNNPIPEEYYQALSIHYSKAQSRVFDRQDNMNTVVGTYLREGMEF</sequence>
<dbReference type="GO" id="GO:0005739">
    <property type="term" value="C:mitochondrion"/>
    <property type="evidence" value="ECO:0007669"/>
    <property type="project" value="TreeGrafter"/>
</dbReference>
<dbReference type="InParanoid" id="A0A152A0J7"/>
<comment type="caution">
    <text evidence="3">The sequence shown here is derived from an EMBL/GenBank/DDBJ whole genome shotgun (WGS) entry which is preliminary data.</text>
</comment>
<dbReference type="SUPFAM" id="SSF52096">
    <property type="entry name" value="ClpP/crotonase"/>
    <property type="match status" value="1"/>
</dbReference>
<protein>
    <recommendedName>
        <fullName evidence="2">Enoyl-CoA hydratase/isomerase domain-containing protein</fullName>
    </recommendedName>
</protein>
<dbReference type="Proteomes" id="UP000076078">
    <property type="component" value="Unassembled WGS sequence"/>
</dbReference>
<feature type="domain" description="Enoyl-CoA hydratase/isomerase" evidence="2">
    <location>
        <begin position="181"/>
        <end position="517"/>
    </location>
</feature>
<reference evidence="3 4" key="1">
    <citation type="submission" date="2015-12" db="EMBL/GenBank/DDBJ databases">
        <title>Dictyostelia acquired genes for synthesis and detection of signals that induce cell-type specialization by lateral gene transfer from prokaryotes.</title>
        <authorList>
            <person name="Gloeckner G."/>
            <person name="Schaap P."/>
        </authorList>
    </citation>
    <scope>NUCLEOTIDE SEQUENCE [LARGE SCALE GENOMIC DNA]</scope>
    <source>
        <strain evidence="3 4">TK</strain>
    </source>
</reference>
<dbReference type="EMBL" id="LODT01000020">
    <property type="protein sequence ID" value="KYQ99782.1"/>
    <property type="molecule type" value="Genomic_DNA"/>
</dbReference>
<dbReference type="OMA" id="IHTTTPG"/>
<dbReference type="InterPro" id="IPR029045">
    <property type="entry name" value="ClpP/crotonase-like_dom_sf"/>
</dbReference>
<evidence type="ECO:0000256" key="1">
    <source>
        <dbReference type="ARBA" id="ARBA00022801"/>
    </source>
</evidence>
<evidence type="ECO:0000313" key="3">
    <source>
        <dbReference type="EMBL" id="KYQ99782.1"/>
    </source>
</evidence>
<organism evidence="3 4">
    <name type="scientific">Tieghemostelium lacteum</name>
    <name type="common">Slime mold</name>
    <name type="synonym">Dictyostelium lacteum</name>
    <dbReference type="NCBI Taxonomy" id="361077"/>
    <lineage>
        <taxon>Eukaryota</taxon>
        <taxon>Amoebozoa</taxon>
        <taxon>Evosea</taxon>
        <taxon>Eumycetozoa</taxon>
        <taxon>Dictyostelia</taxon>
        <taxon>Dictyosteliales</taxon>
        <taxon>Raperosteliaceae</taxon>
        <taxon>Tieghemostelium</taxon>
    </lineage>
</organism>
<name>A0A152A0J7_TIELA</name>
<dbReference type="GO" id="GO:0003860">
    <property type="term" value="F:3-hydroxyisobutyryl-CoA hydrolase activity"/>
    <property type="evidence" value="ECO:0007669"/>
    <property type="project" value="InterPro"/>
</dbReference>
<dbReference type="InterPro" id="IPR032259">
    <property type="entry name" value="HIBYL-CoA-H"/>
</dbReference>
<dbReference type="InterPro" id="IPR045004">
    <property type="entry name" value="ECH_dom"/>
</dbReference>
<dbReference type="OrthoDB" id="16820at2759"/>
<dbReference type="Gene3D" id="3.90.226.10">
    <property type="entry name" value="2-enoyl-CoA Hydratase, Chain A, domain 1"/>
    <property type="match status" value="1"/>
</dbReference>